<dbReference type="EMBL" id="KF255993">
    <property type="protein sequence ID" value="AGW45539.1"/>
    <property type="molecule type" value="Genomic_DNA"/>
</dbReference>
<reference evidence="1" key="1">
    <citation type="submission" date="2013-06" db="EMBL/GenBank/DDBJ databases">
        <title>Functional metagenomics reveals novel beta-galactosidases not predictable from gene sequences.</title>
        <authorList>
            <person name="Cheng J."/>
            <person name="Engel K."/>
            <person name="Romantsov T."/>
            <person name="Neufeld J.D."/>
            <person name="Rose D.R."/>
            <person name="Charles T.C."/>
        </authorList>
    </citation>
    <scope>NUCLEOTIDE SEQUENCE</scope>
</reference>
<sequence length="47" mass="4977">MVTAHIAPAYLSAPDRAGLLMGFAAMSTSEIRQGMEVFARCLDAAYA</sequence>
<accession>A0A059QCR1</accession>
<organism evidence="1">
    <name type="scientific">uncultured bacterium Lac36W</name>
    <dbReference type="NCBI Taxonomy" id="1403001"/>
    <lineage>
        <taxon>Bacteria</taxon>
        <taxon>environmental samples</taxon>
    </lineage>
</organism>
<protein>
    <submittedName>
        <fullName evidence="1">Transcriptional regulator</fullName>
    </submittedName>
</protein>
<dbReference type="AlphaFoldDB" id="A0A059QCR1"/>
<name>A0A059QCR1_9BACT</name>
<evidence type="ECO:0000313" key="1">
    <source>
        <dbReference type="EMBL" id="AGW45539.1"/>
    </source>
</evidence>
<proteinExistence type="predicted"/>